<evidence type="ECO:0000256" key="1">
    <source>
        <dbReference type="ARBA" id="ARBA00022603"/>
    </source>
</evidence>
<dbReference type="PIRSF" id="PIRSF005739">
    <property type="entry name" value="O-mtase"/>
    <property type="match status" value="1"/>
</dbReference>
<dbReference type="PANTHER" id="PTHR43712:SF2">
    <property type="entry name" value="O-METHYLTRANSFERASE CICE"/>
    <property type="match status" value="1"/>
</dbReference>
<dbReference type="Proteomes" id="UP000199137">
    <property type="component" value="Unassembled WGS sequence"/>
</dbReference>
<evidence type="ECO:0000256" key="3">
    <source>
        <dbReference type="ARBA" id="ARBA00022691"/>
    </source>
</evidence>
<feature type="domain" description="O-methyltransferase dimerisation" evidence="6">
    <location>
        <begin position="20"/>
        <end position="85"/>
    </location>
</feature>
<dbReference type="InterPro" id="IPR029063">
    <property type="entry name" value="SAM-dependent_MTases_sf"/>
</dbReference>
<sequence>MTGPPRRAQISQRLEMLPPIALRVAATLGLADLMESGLSDAEELAAAAGCDADALGRLLRYLAQLNVCRAEDGGYRVTPAGRLLRKDHPAGLAGWLDLDAAGGRMDLALTGLLHAVRTGEPGYDAVFGRSFWADLGADENLSDSFDRLMAGKAAAVAAELAAHADFSGGGEVVDVGGGSGQTLAAILRAHPDLRGCLFDRPAPVRAARRALEAAGVAARCRLVEGSFLDGVPAGGGVYLLVDILHDWDDRTAERILRACAAAAGPGARILVVERIPDEDMGGDGAAADLKMLVLFAGRQRNASRLRELVAAAGISPGPVQLLPSGFSVFEGRVEAAAIAG</sequence>
<feature type="active site" description="Proton acceptor" evidence="4">
    <location>
        <position position="245"/>
    </location>
</feature>
<proteinExistence type="predicted"/>
<dbReference type="Pfam" id="PF00891">
    <property type="entry name" value="Methyltransf_2"/>
    <property type="match status" value="1"/>
</dbReference>
<dbReference type="AlphaFoldDB" id="A0A1I5S9K4"/>
<dbReference type="EMBL" id="JAAGNC010000101">
    <property type="protein sequence ID" value="NEC58106.1"/>
    <property type="molecule type" value="Genomic_DNA"/>
</dbReference>
<dbReference type="InterPro" id="IPR036390">
    <property type="entry name" value="WH_DNA-bd_sf"/>
</dbReference>
<keyword evidence="2 8" id="KW-0808">Transferase</keyword>
<protein>
    <submittedName>
        <fullName evidence="7 8">Methyltransferase</fullName>
    </submittedName>
</protein>
<keyword evidence="1 8" id="KW-0489">Methyltransferase</keyword>
<accession>A0A1I5S9K4</accession>
<gene>
    <name evidence="7" type="ORF">G3I59_21495</name>
    <name evidence="8" type="ORF">SAMN05421854_106243</name>
</gene>
<dbReference type="OrthoDB" id="3804952at2"/>
<dbReference type="PROSITE" id="PS51683">
    <property type="entry name" value="SAM_OMT_II"/>
    <property type="match status" value="1"/>
</dbReference>
<dbReference type="InterPro" id="IPR016461">
    <property type="entry name" value="COMT-like"/>
</dbReference>
<evidence type="ECO:0000313" key="9">
    <source>
        <dbReference type="Proteomes" id="UP000199137"/>
    </source>
</evidence>
<dbReference type="InterPro" id="IPR001077">
    <property type="entry name" value="COMT_C"/>
</dbReference>
<evidence type="ECO:0000256" key="2">
    <source>
        <dbReference type="ARBA" id="ARBA00022679"/>
    </source>
</evidence>
<dbReference type="GO" id="GO:0032259">
    <property type="term" value="P:methylation"/>
    <property type="evidence" value="ECO:0007669"/>
    <property type="project" value="UniProtKB-KW"/>
</dbReference>
<evidence type="ECO:0000256" key="4">
    <source>
        <dbReference type="PIRSR" id="PIRSR005739-1"/>
    </source>
</evidence>
<reference evidence="8" key="1">
    <citation type="submission" date="2016-10" db="EMBL/GenBank/DDBJ databases">
        <authorList>
            <person name="de Groot N.N."/>
        </authorList>
    </citation>
    <scope>NUCLEOTIDE SEQUENCE [LARGE SCALE GENOMIC DNA]</scope>
    <source>
        <strain evidence="8">DSM 44637</strain>
    </source>
</reference>
<dbReference type="Proteomes" id="UP000470404">
    <property type="component" value="Unassembled WGS sequence"/>
</dbReference>
<evidence type="ECO:0000313" key="10">
    <source>
        <dbReference type="Proteomes" id="UP000470404"/>
    </source>
</evidence>
<keyword evidence="3" id="KW-0949">S-adenosyl-L-methionine</keyword>
<keyword evidence="10" id="KW-1185">Reference proteome</keyword>
<dbReference type="Gene3D" id="1.10.10.10">
    <property type="entry name" value="Winged helix-like DNA-binding domain superfamily/Winged helix DNA-binding domain"/>
    <property type="match status" value="1"/>
</dbReference>
<dbReference type="GO" id="GO:0046983">
    <property type="term" value="F:protein dimerization activity"/>
    <property type="evidence" value="ECO:0007669"/>
    <property type="project" value="InterPro"/>
</dbReference>
<evidence type="ECO:0000259" key="5">
    <source>
        <dbReference type="Pfam" id="PF00891"/>
    </source>
</evidence>
<dbReference type="InterPro" id="IPR012967">
    <property type="entry name" value="COMT_dimerisation"/>
</dbReference>
<dbReference type="SUPFAM" id="SSF46785">
    <property type="entry name" value="Winged helix' DNA-binding domain"/>
    <property type="match status" value="1"/>
</dbReference>
<dbReference type="Gene3D" id="1.10.287.1350">
    <property type="match status" value="1"/>
</dbReference>
<dbReference type="PANTHER" id="PTHR43712">
    <property type="entry name" value="PUTATIVE (AFU_ORTHOLOGUE AFUA_4G14580)-RELATED"/>
    <property type="match status" value="1"/>
</dbReference>
<feature type="domain" description="O-methyltransferase C-terminal" evidence="5">
    <location>
        <begin position="112"/>
        <end position="314"/>
    </location>
</feature>
<dbReference type="Pfam" id="PF08100">
    <property type="entry name" value="Dimerisation"/>
    <property type="match status" value="1"/>
</dbReference>
<organism evidence="8 9">
    <name type="scientific">Amycolatopsis rubida</name>
    <dbReference type="NCBI Taxonomy" id="112413"/>
    <lineage>
        <taxon>Bacteria</taxon>
        <taxon>Bacillati</taxon>
        <taxon>Actinomycetota</taxon>
        <taxon>Actinomycetes</taxon>
        <taxon>Pseudonocardiales</taxon>
        <taxon>Pseudonocardiaceae</taxon>
        <taxon>Amycolatopsis</taxon>
    </lineage>
</organism>
<reference evidence="9" key="2">
    <citation type="submission" date="2016-10" db="EMBL/GenBank/DDBJ databases">
        <authorList>
            <person name="Varghese N."/>
            <person name="Submissions S."/>
        </authorList>
    </citation>
    <scope>NUCLEOTIDE SEQUENCE [LARGE SCALE GENOMIC DNA]</scope>
    <source>
        <strain evidence="9">DSM 44637</strain>
    </source>
</reference>
<dbReference type="SUPFAM" id="SSF53335">
    <property type="entry name" value="S-adenosyl-L-methionine-dependent methyltransferases"/>
    <property type="match status" value="1"/>
</dbReference>
<dbReference type="STRING" id="112413.SAMN05421854_106243"/>
<dbReference type="EMBL" id="FOWC01000006">
    <property type="protein sequence ID" value="SFP67391.1"/>
    <property type="molecule type" value="Genomic_DNA"/>
</dbReference>
<evidence type="ECO:0000313" key="7">
    <source>
        <dbReference type="EMBL" id="NEC58106.1"/>
    </source>
</evidence>
<dbReference type="InterPro" id="IPR036388">
    <property type="entry name" value="WH-like_DNA-bd_sf"/>
</dbReference>
<dbReference type="Gene3D" id="3.40.50.150">
    <property type="entry name" value="Vaccinia Virus protein VP39"/>
    <property type="match status" value="1"/>
</dbReference>
<evidence type="ECO:0000259" key="6">
    <source>
        <dbReference type="Pfam" id="PF08100"/>
    </source>
</evidence>
<reference evidence="7 10" key="3">
    <citation type="submission" date="2020-01" db="EMBL/GenBank/DDBJ databases">
        <title>Insect and environment-associated Actinomycetes.</title>
        <authorList>
            <person name="Currrie C."/>
            <person name="Chevrette M."/>
            <person name="Carlson C."/>
            <person name="Stubbendieck R."/>
            <person name="Wendt-Pienkowski E."/>
        </authorList>
    </citation>
    <scope>NUCLEOTIDE SEQUENCE [LARGE SCALE GENOMIC DNA]</scope>
    <source>
        <strain evidence="7 10">SID8386</strain>
    </source>
</reference>
<evidence type="ECO:0000313" key="8">
    <source>
        <dbReference type="EMBL" id="SFP67391.1"/>
    </source>
</evidence>
<dbReference type="GO" id="GO:0008171">
    <property type="term" value="F:O-methyltransferase activity"/>
    <property type="evidence" value="ECO:0007669"/>
    <property type="project" value="InterPro"/>
</dbReference>
<dbReference type="RefSeq" id="WP_093574664.1">
    <property type="nucleotide sequence ID" value="NZ_FOWC01000006.1"/>
</dbReference>
<name>A0A1I5S9K4_9PSEU</name>